<evidence type="ECO:0000256" key="1">
    <source>
        <dbReference type="SAM" id="MobiDB-lite"/>
    </source>
</evidence>
<dbReference type="AlphaFoldDB" id="A0A1V8SB38"/>
<feature type="compositionally biased region" description="Polar residues" evidence="1">
    <location>
        <begin position="45"/>
        <end position="66"/>
    </location>
</feature>
<feature type="region of interest" description="Disordered" evidence="1">
    <location>
        <begin position="1"/>
        <end position="66"/>
    </location>
</feature>
<dbReference type="EMBL" id="NAJO01000067">
    <property type="protein sequence ID" value="OQN96356.1"/>
    <property type="molecule type" value="Genomic_DNA"/>
</dbReference>
<evidence type="ECO:0000313" key="3">
    <source>
        <dbReference type="Proteomes" id="UP000192596"/>
    </source>
</evidence>
<name>A0A1V8SB38_9PEZI</name>
<accession>A0A1V8SB38</accession>
<keyword evidence="3" id="KW-1185">Reference proteome</keyword>
<reference evidence="3" key="1">
    <citation type="submission" date="2017-03" db="EMBL/GenBank/DDBJ databases">
        <title>Genomes of endolithic fungi from Antarctica.</title>
        <authorList>
            <person name="Coleine C."/>
            <person name="Masonjones S."/>
            <person name="Stajich J.E."/>
        </authorList>
    </citation>
    <scope>NUCLEOTIDE SEQUENCE [LARGE SCALE GENOMIC DNA]</scope>
    <source>
        <strain evidence="3">CCFEE 5527</strain>
    </source>
</reference>
<evidence type="ECO:0000313" key="2">
    <source>
        <dbReference type="EMBL" id="OQN96356.1"/>
    </source>
</evidence>
<feature type="compositionally biased region" description="Basic and acidic residues" evidence="1">
    <location>
        <begin position="1"/>
        <end position="18"/>
    </location>
</feature>
<protein>
    <submittedName>
        <fullName evidence="2">Uncharacterized protein</fullName>
    </submittedName>
</protein>
<dbReference type="Proteomes" id="UP000192596">
    <property type="component" value="Unassembled WGS sequence"/>
</dbReference>
<organism evidence="2 3">
    <name type="scientific">Cryoendolithus antarcticus</name>
    <dbReference type="NCBI Taxonomy" id="1507870"/>
    <lineage>
        <taxon>Eukaryota</taxon>
        <taxon>Fungi</taxon>
        <taxon>Dikarya</taxon>
        <taxon>Ascomycota</taxon>
        <taxon>Pezizomycotina</taxon>
        <taxon>Dothideomycetes</taxon>
        <taxon>Dothideomycetidae</taxon>
        <taxon>Cladosporiales</taxon>
        <taxon>Cladosporiaceae</taxon>
        <taxon>Cryoendolithus</taxon>
    </lineage>
</organism>
<gene>
    <name evidence="2" type="ORF">B0A48_17608</name>
</gene>
<comment type="caution">
    <text evidence="2">The sequence shown here is derived from an EMBL/GenBank/DDBJ whole genome shotgun (WGS) entry which is preliminary data.</text>
</comment>
<proteinExistence type="predicted"/>
<sequence>MVDPRPPRTREPSGKARANEVTSTAKVTKQSRHVGGGSKKGRAARSQSQPPARRTGSSLTARGAQSQALNQVMTDITSSPPLSSLDGSQAGNDGAELLRGAVDEDVVEEEALDGTPEPSSNQLAFMYNSQIQIVCEKKLLNSTVRRYTSSSGTQWPIDEAKRWIESEVAKLSGYGLSKIVLRVGFERLGEKSWLTDNVDNFAVLFDNMKAWHADKKKGLKLVVEGQTVATTTPPPATQGRRSATNNQMAMISTQREQLEGQGNLAVDITERWICKVKNCDNYSHLCY</sequence>
<dbReference type="InParanoid" id="A0A1V8SB38"/>